<feature type="compositionally biased region" description="Basic and acidic residues" evidence="1">
    <location>
        <begin position="117"/>
        <end position="133"/>
    </location>
</feature>
<feature type="region of interest" description="Disordered" evidence="1">
    <location>
        <begin position="112"/>
        <end position="133"/>
    </location>
</feature>
<name>A0ABY7BYX6_9HYPH</name>
<dbReference type="EMBL" id="CP114029">
    <property type="protein sequence ID" value="WAP69029.1"/>
    <property type="molecule type" value="Genomic_DNA"/>
</dbReference>
<reference evidence="2" key="1">
    <citation type="submission" date="2022-12" db="EMBL/GenBank/DDBJ databases">
        <title>Jiella pelagia sp. nov., isolated from phosphonate enriched culture of Northwest Pacific surface seawater.</title>
        <authorList>
            <person name="Shin D.Y."/>
            <person name="Hwang C.Y."/>
        </authorList>
    </citation>
    <scope>NUCLEOTIDE SEQUENCE</scope>
    <source>
        <strain evidence="2">HL-NP1</strain>
    </source>
</reference>
<gene>
    <name evidence="2" type="ORF">OH818_01445</name>
</gene>
<evidence type="ECO:0000313" key="2">
    <source>
        <dbReference type="EMBL" id="WAP69029.1"/>
    </source>
</evidence>
<dbReference type="SUPFAM" id="SSF55166">
    <property type="entry name" value="Hedgehog/DD-peptidase"/>
    <property type="match status" value="1"/>
</dbReference>
<sequence length="133" mass="15191">MKYVWSRKSLFLLNQLHPDLRRVVFRAFSYDVMDITVLQTLRMLEEQKANLAKGVSATLKSKHLMQPSGYAHAVDLAPYPIDWNDTKRYGVMMGLMAAAAKEEGVNMRMGGNWDGDNDFRDNKPEDPGHFELA</sequence>
<dbReference type="InterPro" id="IPR009045">
    <property type="entry name" value="Zn_M74/Hedgehog-like"/>
</dbReference>
<evidence type="ECO:0000313" key="3">
    <source>
        <dbReference type="Proteomes" id="UP001164020"/>
    </source>
</evidence>
<dbReference type="Gene3D" id="3.30.1380.10">
    <property type="match status" value="1"/>
</dbReference>
<evidence type="ECO:0008006" key="4">
    <source>
        <dbReference type="Google" id="ProtNLM"/>
    </source>
</evidence>
<dbReference type="RefSeq" id="WP_268881467.1">
    <property type="nucleotide sequence ID" value="NZ_CP114029.1"/>
</dbReference>
<evidence type="ECO:0000256" key="1">
    <source>
        <dbReference type="SAM" id="MobiDB-lite"/>
    </source>
</evidence>
<protein>
    <recommendedName>
        <fullName evidence="4">Peptidase M15C domain-containing protein</fullName>
    </recommendedName>
</protein>
<keyword evidence="3" id="KW-1185">Reference proteome</keyword>
<accession>A0ABY7BYX6</accession>
<organism evidence="2 3">
    <name type="scientific">Jiella pelagia</name>
    <dbReference type="NCBI Taxonomy" id="2986949"/>
    <lineage>
        <taxon>Bacteria</taxon>
        <taxon>Pseudomonadati</taxon>
        <taxon>Pseudomonadota</taxon>
        <taxon>Alphaproteobacteria</taxon>
        <taxon>Hyphomicrobiales</taxon>
        <taxon>Aurantimonadaceae</taxon>
        <taxon>Jiella</taxon>
    </lineage>
</organism>
<proteinExistence type="predicted"/>
<dbReference type="Proteomes" id="UP001164020">
    <property type="component" value="Chromosome"/>
</dbReference>